<reference evidence="2 3" key="1">
    <citation type="submission" date="2010-10" db="EMBL/GenBank/DDBJ databases">
        <title>Complete sequence of Frankia sp. EuI1c.</title>
        <authorList>
            <consortium name="US DOE Joint Genome Institute"/>
            <person name="Lucas S."/>
            <person name="Copeland A."/>
            <person name="Lapidus A."/>
            <person name="Cheng J.-F."/>
            <person name="Bruce D."/>
            <person name="Goodwin L."/>
            <person name="Pitluck S."/>
            <person name="Chertkov O."/>
            <person name="Detter J.C."/>
            <person name="Han C."/>
            <person name="Tapia R."/>
            <person name="Land M."/>
            <person name="Hauser L."/>
            <person name="Jeffries C."/>
            <person name="Kyrpides N."/>
            <person name="Ivanova N."/>
            <person name="Mikhailova N."/>
            <person name="Beauchemin N."/>
            <person name="Sen A."/>
            <person name="Sur S.A."/>
            <person name="Gtari M."/>
            <person name="Wall L."/>
            <person name="Tisa L."/>
            <person name="Woyke T."/>
        </authorList>
    </citation>
    <scope>NUCLEOTIDE SEQUENCE [LARGE SCALE GENOMIC DNA]</scope>
    <source>
        <strain evidence="3">DSM 45817 / CECT 9037 / EuI1c</strain>
    </source>
</reference>
<dbReference type="KEGG" id="fri:FraEuI1c_3411"/>
<proteinExistence type="predicted"/>
<dbReference type="eggNOG" id="COG1804">
    <property type="taxonomic scope" value="Bacteria"/>
</dbReference>
<dbReference type="Gene3D" id="3.30.1540.10">
    <property type="entry name" value="formyl-coa transferase, domain 3"/>
    <property type="match status" value="1"/>
</dbReference>
<evidence type="ECO:0000313" key="2">
    <source>
        <dbReference type="EMBL" id="ADP81420.1"/>
    </source>
</evidence>
<dbReference type="AlphaFoldDB" id="E3IXW5"/>
<sequence length="405" mass="43715">MTAILRGVRILEVAEHTFVPAASAVLADLGADVIKIEHVERGDAMRGLASTGMMATTGSVHALLEHSNRGKRSLGLDLTSTDGQEILYRLAATSDVFLTNKLPRVRAKLRFDVDQIRKANPKIIYVSGTGQGERGPDADKGSYDSLAFWARSGTAMGVKRPEYDLLPNPPGPGYGDSLGGMTIAGGIMGALFHRERTGEPTTVDISLLGTGLWAMGQAIALSLLLKTPWTVPPADQITNNPLVRTYETQDGRQLMLTCLQAGAYWAPLCEIIGRPELTTDPRFASHEALITHTTEAVAILEPVFAAATLDEWRQRLEPFTGQWAAVQHTLEAAEDPQTVANGYLQECHAADGTPFHLVAVPVQYDSEPAVPRRAPEFNEHGEEILAGLGLDWDAIVDLKVRGVVA</sequence>
<dbReference type="STRING" id="298654.FraEuI1c_3411"/>
<dbReference type="FunCoup" id="E3IXW5">
    <property type="interactions" value="106"/>
</dbReference>
<keyword evidence="3" id="KW-1185">Reference proteome</keyword>
<gene>
    <name evidence="2" type="ordered locus">FraEuI1c_3411</name>
</gene>
<dbReference type="InterPro" id="IPR003673">
    <property type="entry name" value="CoA-Trfase_fam_III"/>
</dbReference>
<dbReference type="EMBL" id="CP002299">
    <property type="protein sequence ID" value="ADP81420.1"/>
    <property type="molecule type" value="Genomic_DNA"/>
</dbReference>
<dbReference type="SUPFAM" id="SSF89796">
    <property type="entry name" value="CoA-transferase family III (CaiB/BaiF)"/>
    <property type="match status" value="1"/>
</dbReference>
<dbReference type="Gene3D" id="3.40.50.10540">
    <property type="entry name" value="Crotonobetainyl-coa:carnitine coa-transferase, domain 1"/>
    <property type="match status" value="1"/>
</dbReference>
<dbReference type="RefSeq" id="WP_013424538.1">
    <property type="nucleotide sequence ID" value="NC_014666.1"/>
</dbReference>
<evidence type="ECO:0000313" key="3">
    <source>
        <dbReference type="Proteomes" id="UP000002484"/>
    </source>
</evidence>
<accession>E3IXW5</accession>
<dbReference type="InterPro" id="IPR050483">
    <property type="entry name" value="CoA-transferase_III_domain"/>
</dbReference>
<dbReference type="HOGENOM" id="CLU_033975_2_1_11"/>
<dbReference type="OrthoDB" id="3204039at2"/>
<protein>
    <submittedName>
        <fullName evidence="2">L-carnitine dehydratase/bile acid-inducible protein F</fullName>
    </submittedName>
</protein>
<organism evidence="2 3">
    <name type="scientific">Pseudofrankia inefficax (strain DSM 45817 / CECT 9037 / DDB 130130 / EuI1c)</name>
    <name type="common">Frankia inefficax</name>
    <dbReference type="NCBI Taxonomy" id="298654"/>
    <lineage>
        <taxon>Bacteria</taxon>
        <taxon>Bacillati</taxon>
        <taxon>Actinomycetota</taxon>
        <taxon>Actinomycetes</taxon>
        <taxon>Frankiales</taxon>
        <taxon>Frankiaceae</taxon>
        <taxon>Pseudofrankia</taxon>
    </lineage>
</organism>
<evidence type="ECO:0000256" key="1">
    <source>
        <dbReference type="ARBA" id="ARBA00022679"/>
    </source>
</evidence>
<dbReference type="InParanoid" id="E3IXW5"/>
<dbReference type="Pfam" id="PF02515">
    <property type="entry name" value="CoA_transf_3"/>
    <property type="match status" value="1"/>
</dbReference>
<dbReference type="GO" id="GO:0008410">
    <property type="term" value="F:CoA-transferase activity"/>
    <property type="evidence" value="ECO:0007669"/>
    <property type="project" value="TreeGrafter"/>
</dbReference>
<dbReference type="PANTHER" id="PTHR48207">
    <property type="entry name" value="SUCCINATE--HYDROXYMETHYLGLUTARATE COA-TRANSFERASE"/>
    <property type="match status" value="1"/>
</dbReference>
<dbReference type="Proteomes" id="UP000002484">
    <property type="component" value="Chromosome"/>
</dbReference>
<dbReference type="InterPro" id="IPR044855">
    <property type="entry name" value="CoA-Trfase_III_dom3_sf"/>
</dbReference>
<dbReference type="InterPro" id="IPR023606">
    <property type="entry name" value="CoA-Trfase_III_dom_1_sf"/>
</dbReference>
<keyword evidence="1" id="KW-0808">Transferase</keyword>
<name>E3IXW5_PSEI1</name>
<dbReference type="PANTHER" id="PTHR48207:SF3">
    <property type="entry name" value="SUCCINATE--HYDROXYMETHYLGLUTARATE COA-TRANSFERASE"/>
    <property type="match status" value="1"/>
</dbReference>